<dbReference type="EMBL" id="CP010415">
    <property type="protein sequence ID" value="AJE22849.1"/>
    <property type="molecule type" value="Genomic_DNA"/>
</dbReference>
<name>A0A0C4WQB4_9GAMM</name>
<keyword evidence="1" id="KW-0472">Membrane</keyword>
<dbReference type="RefSeq" id="WP_039806047.1">
    <property type="nucleotide sequence ID" value="NZ_CP010415.1"/>
</dbReference>
<feature type="transmembrane region" description="Helical" evidence="1">
    <location>
        <begin position="50"/>
        <end position="68"/>
    </location>
</feature>
<reference evidence="2 3" key="1">
    <citation type="journal article" date="2015" name="PLoS ONE">
        <title>Azotobacter Genomes: The Genome of Azotobacter chroococcum NCIMB 8003 (ATCC 4412).</title>
        <authorList>
            <person name="Robson R.L."/>
            <person name="Jones R."/>
            <person name="Robson R.M."/>
            <person name="Schwartz A."/>
            <person name="Richardson T.H."/>
        </authorList>
    </citation>
    <scope>NUCLEOTIDE SEQUENCE [LARGE SCALE GENOMIC DNA]</scope>
    <source>
        <strain evidence="2 3">NCIMB 8003</strain>
    </source>
</reference>
<gene>
    <name evidence="2" type="ORF">Achr_34440</name>
</gene>
<dbReference type="HOGENOM" id="CLU_153216_0_0_6"/>
<sequence length="146" mass="15677">MEHAALPDTRRRWRARLALGWWGQLGLCLLPMLVLVALREPAAAAPTQSGLPLFGLGLLSLFVSLPLFRAYKHALIATGRALDSATEADAWARLAACRRRALLAAGLPAWSGAAGLWFGLESVAALLLCGASLVLLLLYRLPRQLA</sequence>
<evidence type="ECO:0000313" key="3">
    <source>
        <dbReference type="Proteomes" id="UP000068210"/>
    </source>
</evidence>
<dbReference type="AlphaFoldDB" id="A0A0C4WQB4"/>
<dbReference type="STRING" id="1328314.Achr_34440"/>
<feature type="transmembrane region" description="Helical" evidence="1">
    <location>
        <begin position="19"/>
        <end position="38"/>
    </location>
</feature>
<evidence type="ECO:0000256" key="1">
    <source>
        <dbReference type="SAM" id="Phobius"/>
    </source>
</evidence>
<dbReference type="Proteomes" id="UP000068210">
    <property type="component" value="Chromosome"/>
</dbReference>
<dbReference type="KEGG" id="acx:Achr_34440"/>
<evidence type="ECO:0000313" key="2">
    <source>
        <dbReference type="EMBL" id="AJE22849.1"/>
    </source>
</evidence>
<protein>
    <submittedName>
        <fullName evidence="2">MFS transporter</fullName>
    </submittedName>
</protein>
<keyword evidence="1" id="KW-0812">Transmembrane</keyword>
<keyword evidence="3" id="KW-1185">Reference proteome</keyword>
<accession>A0A0C4WQB4</accession>
<feature type="transmembrane region" description="Helical" evidence="1">
    <location>
        <begin position="101"/>
        <end position="118"/>
    </location>
</feature>
<organism evidence="2 3">
    <name type="scientific">Azotobacter chroococcum NCIMB 8003</name>
    <dbReference type="NCBI Taxonomy" id="1328314"/>
    <lineage>
        <taxon>Bacteria</taxon>
        <taxon>Pseudomonadati</taxon>
        <taxon>Pseudomonadota</taxon>
        <taxon>Gammaproteobacteria</taxon>
        <taxon>Pseudomonadales</taxon>
        <taxon>Pseudomonadaceae</taxon>
        <taxon>Azotobacter</taxon>
    </lineage>
</organism>
<feature type="transmembrane region" description="Helical" evidence="1">
    <location>
        <begin position="124"/>
        <end position="141"/>
    </location>
</feature>
<proteinExistence type="predicted"/>
<keyword evidence="1" id="KW-1133">Transmembrane helix</keyword>